<sequence>MKHHEQTLHSFNSLTTINGNDMYPIFNFGELRQENEDKELDVYSYVQIIKDALYLNKSICLARNFHQLHKDDMELNKRRVFVDIWPVSLELKNNYSKFCFYLQIFL</sequence>
<accession>A0A820MMV2</accession>
<name>A0A820MMV2_9BILA</name>
<comment type="caution">
    <text evidence="1">The sequence shown here is derived from an EMBL/GenBank/DDBJ whole genome shotgun (WGS) entry which is preliminary data.</text>
</comment>
<evidence type="ECO:0000313" key="2">
    <source>
        <dbReference type="Proteomes" id="UP000663874"/>
    </source>
</evidence>
<protein>
    <submittedName>
        <fullName evidence="1">Uncharacterized protein</fullName>
    </submittedName>
</protein>
<proteinExistence type="predicted"/>
<evidence type="ECO:0000313" key="1">
    <source>
        <dbReference type="EMBL" id="CAF4374457.1"/>
    </source>
</evidence>
<gene>
    <name evidence="1" type="ORF">FNK824_LOCUS43106</name>
</gene>
<dbReference type="Proteomes" id="UP000663874">
    <property type="component" value="Unassembled WGS sequence"/>
</dbReference>
<dbReference type="AlphaFoldDB" id="A0A820MMV2"/>
<organism evidence="1 2">
    <name type="scientific">Rotaria sordida</name>
    <dbReference type="NCBI Taxonomy" id="392033"/>
    <lineage>
        <taxon>Eukaryota</taxon>
        <taxon>Metazoa</taxon>
        <taxon>Spiralia</taxon>
        <taxon>Gnathifera</taxon>
        <taxon>Rotifera</taxon>
        <taxon>Eurotatoria</taxon>
        <taxon>Bdelloidea</taxon>
        <taxon>Philodinida</taxon>
        <taxon>Philodinidae</taxon>
        <taxon>Rotaria</taxon>
    </lineage>
</organism>
<dbReference type="EMBL" id="CAJOBE010056800">
    <property type="protein sequence ID" value="CAF4374457.1"/>
    <property type="molecule type" value="Genomic_DNA"/>
</dbReference>
<reference evidence="1" key="1">
    <citation type="submission" date="2021-02" db="EMBL/GenBank/DDBJ databases">
        <authorList>
            <person name="Nowell W R."/>
        </authorList>
    </citation>
    <scope>NUCLEOTIDE SEQUENCE</scope>
</reference>